<organism evidence="3 4">
    <name type="scientific">Haloechinothrix salitolerans</name>
    <dbReference type="NCBI Taxonomy" id="926830"/>
    <lineage>
        <taxon>Bacteria</taxon>
        <taxon>Bacillati</taxon>
        <taxon>Actinomycetota</taxon>
        <taxon>Actinomycetes</taxon>
        <taxon>Pseudonocardiales</taxon>
        <taxon>Pseudonocardiaceae</taxon>
        <taxon>Haloechinothrix</taxon>
    </lineage>
</organism>
<dbReference type="Pfam" id="PF16321">
    <property type="entry name" value="Ribosom_S30AE_C"/>
    <property type="match status" value="2"/>
</dbReference>
<dbReference type="InterPro" id="IPR050574">
    <property type="entry name" value="HPF/YfiA_ribosome-assoc"/>
</dbReference>
<name>A0ABW2C2Q9_9PSEU</name>
<dbReference type="RefSeq" id="WP_345393247.1">
    <property type="nucleotide sequence ID" value="NZ_BAABLA010000018.1"/>
</dbReference>
<feature type="region of interest" description="Disordered" evidence="1">
    <location>
        <begin position="110"/>
        <end position="136"/>
    </location>
</feature>
<dbReference type="EMBL" id="JBHSXX010000001">
    <property type="protein sequence ID" value="MFC6869059.1"/>
    <property type="molecule type" value="Genomic_DNA"/>
</dbReference>
<reference evidence="4" key="1">
    <citation type="journal article" date="2019" name="Int. J. Syst. Evol. Microbiol.">
        <title>The Global Catalogue of Microorganisms (GCM) 10K type strain sequencing project: providing services to taxonomists for standard genome sequencing and annotation.</title>
        <authorList>
            <consortium name="The Broad Institute Genomics Platform"/>
            <consortium name="The Broad Institute Genome Sequencing Center for Infectious Disease"/>
            <person name="Wu L."/>
            <person name="Ma J."/>
        </authorList>
    </citation>
    <scope>NUCLEOTIDE SEQUENCE [LARGE SCALE GENOMIC DNA]</scope>
    <source>
        <strain evidence="4">KCTC 32255</strain>
    </source>
</reference>
<accession>A0ABW2C2Q9</accession>
<feature type="compositionally biased region" description="Basic and acidic residues" evidence="1">
    <location>
        <begin position="117"/>
        <end position="129"/>
    </location>
</feature>
<dbReference type="Proteomes" id="UP001596337">
    <property type="component" value="Unassembled WGS sequence"/>
</dbReference>
<proteinExistence type="predicted"/>
<comment type="caution">
    <text evidence="3">The sequence shown here is derived from an EMBL/GenBank/DDBJ whole genome shotgun (WGS) entry which is preliminary data.</text>
</comment>
<keyword evidence="4" id="KW-1185">Reference proteome</keyword>
<feature type="domain" description="Sigma 54 modulation/S30EA ribosomal protein C-terminal" evidence="2">
    <location>
        <begin position="139"/>
        <end position="194"/>
    </location>
</feature>
<evidence type="ECO:0000259" key="2">
    <source>
        <dbReference type="Pfam" id="PF16321"/>
    </source>
</evidence>
<dbReference type="InterPro" id="IPR038416">
    <property type="entry name" value="Ribosom_S30AE_C_sf"/>
</dbReference>
<dbReference type="InterPro" id="IPR032528">
    <property type="entry name" value="Ribosom_S30AE_C"/>
</dbReference>
<evidence type="ECO:0000313" key="3">
    <source>
        <dbReference type="EMBL" id="MFC6869059.1"/>
    </source>
</evidence>
<dbReference type="Gene3D" id="3.30.505.50">
    <property type="entry name" value="Sigma 54 modulation/S30EA ribosomal protein, C-terminal domain"/>
    <property type="match status" value="2"/>
</dbReference>
<protein>
    <submittedName>
        <fullName evidence="3">HPF/RaiA family ribosome-associated protein</fullName>
    </submittedName>
</protein>
<dbReference type="PANTHER" id="PTHR33231:SF1">
    <property type="entry name" value="30S RIBOSOMAL PROTEIN"/>
    <property type="match status" value="1"/>
</dbReference>
<gene>
    <name evidence="3" type="ORF">ACFQGD_18095</name>
</gene>
<sequence length="269" mass="30197">METAKTHNADVEVQVVRHGQLPGADDYAREKIGALLHLAPTPVLFARVRLSKHPDPAVSQPVIAQANLDVNGRLVRAQVTGPTAREAIDRLEARLRHRLERIAEHWEARRGRMPSTEPHEWRHASEPNHRPSYFPRPEDEREIIRHKTFTFSRSTIDDAAADLELMDYDFCLFTETATGKDSVLYPTGSTGYRLAQITPSAPDELAPHHVPVSLSEQPAPVLTVAEAITRLALTGLRFLFFLDAERGRGSVLYHRYDGHYGLISPNDTP</sequence>
<dbReference type="PANTHER" id="PTHR33231">
    <property type="entry name" value="30S RIBOSOMAL PROTEIN"/>
    <property type="match status" value="1"/>
</dbReference>
<dbReference type="InterPro" id="IPR036567">
    <property type="entry name" value="RHF-like"/>
</dbReference>
<evidence type="ECO:0000313" key="4">
    <source>
        <dbReference type="Proteomes" id="UP001596337"/>
    </source>
</evidence>
<evidence type="ECO:0000256" key="1">
    <source>
        <dbReference type="SAM" id="MobiDB-lite"/>
    </source>
</evidence>
<dbReference type="SUPFAM" id="SSF69754">
    <property type="entry name" value="Ribosome binding protein Y (YfiA homologue)"/>
    <property type="match status" value="1"/>
</dbReference>
<feature type="domain" description="Sigma 54 modulation/S30EA ribosomal protein C-terminal" evidence="2">
    <location>
        <begin position="218"/>
        <end position="262"/>
    </location>
</feature>
<dbReference type="Gene3D" id="3.30.160.100">
    <property type="entry name" value="Ribosome hibernation promotion factor-like"/>
    <property type="match status" value="1"/>
</dbReference>